<organism evidence="1 2">
    <name type="scientific">Rheinheimera mesophila</name>
    <dbReference type="NCBI Taxonomy" id="1547515"/>
    <lineage>
        <taxon>Bacteria</taxon>
        <taxon>Pseudomonadati</taxon>
        <taxon>Pseudomonadota</taxon>
        <taxon>Gammaproteobacteria</taxon>
        <taxon>Chromatiales</taxon>
        <taxon>Chromatiaceae</taxon>
        <taxon>Rheinheimera</taxon>
    </lineage>
</organism>
<dbReference type="OrthoDB" id="8911262at2"/>
<sequence length="83" mass="9452">MDSPCVACCRLNEDKICVGCYRHMDEIVDWRKKTPEQYQQIALNIQQRKALARSVGETVPMTEAEWRAARARNAQKLVTGGTL</sequence>
<evidence type="ECO:0000313" key="2">
    <source>
        <dbReference type="Proteomes" id="UP000276260"/>
    </source>
</evidence>
<name>A0A3P3QFE4_9GAMM</name>
<dbReference type="Proteomes" id="UP000276260">
    <property type="component" value="Unassembled WGS sequence"/>
</dbReference>
<accession>A0A3P3QFE4</accession>
<dbReference type="PANTHER" id="PTHR35175:SF2">
    <property type="entry name" value="DUF1289 DOMAIN-CONTAINING PROTEIN"/>
    <property type="match status" value="1"/>
</dbReference>
<evidence type="ECO:0000313" key="1">
    <source>
        <dbReference type="EMBL" id="RRJ19848.1"/>
    </source>
</evidence>
<dbReference type="InterPro" id="IPR010710">
    <property type="entry name" value="DUF1289"/>
</dbReference>
<dbReference type="AlphaFoldDB" id="A0A3P3QFE4"/>
<gene>
    <name evidence="1" type="ORF">EIK76_14830</name>
</gene>
<keyword evidence="2" id="KW-1185">Reference proteome</keyword>
<proteinExistence type="predicted"/>
<reference evidence="1 2" key="1">
    <citation type="submission" date="2018-11" db="EMBL/GenBank/DDBJ databases">
        <title>Draft genome analysis of Rheinheimera mesophila isolated from an industrial waste site.</title>
        <authorList>
            <person name="Yu Q."/>
            <person name="Qi Y."/>
            <person name="Zhang H."/>
            <person name="Lu Y."/>
            <person name="Pu J."/>
        </authorList>
    </citation>
    <scope>NUCLEOTIDE SEQUENCE [LARGE SCALE GENOMIC DNA]</scope>
    <source>
        <strain evidence="1 2">IITR13</strain>
    </source>
</reference>
<dbReference type="EMBL" id="RRCF01000004">
    <property type="protein sequence ID" value="RRJ19848.1"/>
    <property type="molecule type" value="Genomic_DNA"/>
</dbReference>
<dbReference type="PANTHER" id="PTHR35175">
    <property type="entry name" value="DUF1289 DOMAIN-CONTAINING PROTEIN"/>
    <property type="match status" value="1"/>
</dbReference>
<dbReference type="Pfam" id="PF06945">
    <property type="entry name" value="DUF1289"/>
    <property type="match status" value="1"/>
</dbReference>
<comment type="caution">
    <text evidence="1">The sequence shown here is derived from an EMBL/GenBank/DDBJ whole genome shotgun (WGS) entry which is preliminary data.</text>
</comment>
<protein>
    <submittedName>
        <fullName evidence="1">DUF1289 domain-containing protein</fullName>
    </submittedName>
</protein>